<sequence length="99" mass="11069">MATSTSSPTTISSLMNPPTRNTEPKEEFTEFGHLGFRGIRVRCRAEFAKYAGHGATVWNVSIGRLLLCQQICRYEKGIGLSTRDDGQYGCPPIYMLDQH</sequence>
<accession>A0A5J5EFJ7</accession>
<feature type="compositionally biased region" description="Low complexity" evidence="1">
    <location>
        <begin position="1"/>
        <end position="13"/>
    </location>
</feature>
<evidence type="ECO:0000313" key="2">
    <source>
        <dbReference type="EMBL" id="KAA8893508.1"/>
    </source>
</evidence>
<name>A0A5J5EFJ7_9PEZI</name>
<feature type="region of interest" description="Disordered" evidence="1">
    <location>
        <begin position="1"/>
        <end position="25"/>
    </location>
</feature>
<dbReference type="EMBL" id="VXIS01000433">
    <property type="protein sequence ID" value="KAA8893508.1"/>
    <property type="molecule type" value="Genomic_DNA"/>
</dbReference>
<dbReference type="AlphaFoldDB" id="A0A5J5EFJ7"/>
<keyword evidence="3" id="KW-1185">Reference proteome</keyword>
<dbReference type="InParanoid" id="A0A5J5EFJ7"/>
<evidence type="ECO:0000256" key="1">
    <source>
        <dbReference type="SAM" id="MobiDB-lite"/>
    </source>
</evidence>
<dbReference type="Proteomes" id="UP000326924">
    <property type="component" value="Unassembled WGS sequence"/>
</dbReference>
<reference evidence="2 3" key="1">
    <citation type="submission" date="2019-09" db="EMBL/GenBank/DDBJ databases">
        <title>Draft genome of the ectomycorrhizal ascomycete Sphaerosporella brunnea.</title>
        <authorList>
            <consortium name="DOE Joint Genome Institute"/>
            <person name="Benucci G.M."/>
            <person name="Marozzi G."/>
            <person name="Antonielli L."/>
            <person name="Sanchez S."/>
            <person name="Marco P."/>
            <person name="Wang X."/>
            <person name="Falini L.B."/>
            <person name="Barry K."/>
            <person name="Haridas S."/>
            <person name="Lipzen A."/>
            <person name="Labutti K."/>
            <person name="Grigoriev I.V."/>
            <person name="Murat C."/>
            <person name="Martin F."/>
            <person name="Albertini E."/>
            <person name="Donnini D."/>
            <person name="Bonito G."/>
        </authorList>
    </citation>
    <scope>NUCLEOTIDE SEQUENCE [LARGE SCALE GENOMIC DNA]</scope>
    <source>
        <strain evidence="2 3">Sb_GMNB300</strain>
    </source>
</reference>
<organism evidence="2 3">
    <name type="scientific">Sphaerosporella brunnea</name>
    <dbReference type="NCBI Taxonomy" id="1250544"/>
    <lineage>
        <taxon>Eukaryota</taxon>
        <taxon>Fungi</taxon>
        <taxon>Dikarya</taxon>
        <taxon>Ascomycota</taxon>
        <taxon>Pezizomycotina</taxon>
        <taxon>Pezizomycetes</taxon>
        <taxon>Pezizales</taxon>
        <taxon>Pyronemataceae</taxon>
        <taxon>Sphaerosporella</taxon>
    </lineage>
</organism>
<comment type="caution">
    <text evidence="2">The sequence shown here is derived from an EMBL/GenBank/DDBJ whole genome shotgun (WGS) entry which is preliminary data.</text>
</comment>
<protein>
    <submittedName>
        <fullName evidence="2">Uncharacterized protein</fullName>
    </submittedName>
</protein>
<proteinExistence type="predicted"/>
<evidence type="ECO:0000313" key="3">
    <source>
        <dbReference type="Proteomes" id="UP000326924"/>
    </source>
</evidence>
<gene>
    <name evidence="2" type="ORF">FN846DRAFT_913956</name>
</gene>